<reference evidence="1 2" key="1">
    <citation type="journal article" date="2020" name="Cell">
        <title>Large-Scale Comparative Analyses of Tick Genomes Elucidate Their Genetic Diversity and Vector Capacities.</title>
        <authorList>
            <consortium name="Tick Genome and Microbiome Consortium (TIGMIC)"/>
            <person name="Jia N."/>
            <person name="Wang J."/>
            <person name="Shi W."/>
            <person name="Du L."/>
            <person name="Sun Y."/>
            <person name="Zhan W."/>
            <person name="Jiang J.F."/>
            <person name="Wang Q."/>
            <person name="Zhang B."/>
            <person name="Ji P."/>
            <person name="Bell-Sakyi L."/>
            <person name="Cui X.M."/>
            <person name="Yuan T.T."/>
            <person name="Jiang B.G."/>
            <person name="Yang W.F."/>
            <person name="Lam T.T."/>
            <person name="Chang Q.C."/>
            <person name="Ding S.J."/>
            <person name="Wang X.J."/>
            <person name="Zhu J.G."/>
            <person name="Ruan X.D."/>
            <person name="Zhao L."/>
            <person name="Wei J.T."/>
            <person name="Ye R.Z."/>
            <person name="Que T.C."/>
            <person name="Du C.H."/>
            <person name="Zhou Y.H."/>
            <person name="Cheng J.X."/>
            <person name="Dai P.F."/>
            <person name="Guo W.B."/>
            <person name="Han X.H."/>
            <person name="Huang E.J."/>
            <person name="Li L.F."/>
            <person name="Wei W."/>
            <person name="Gao Y.C."/>
            <person name="Liu J.Z."/>
            <person name="Shao H.Z."/>
            <person name="Wang X."/>
            <person name="Wang C.C."/>
            <person name="Yang T.C."/>
            <person name="Huo Q.B."/>
            <person name="Li W."/>
            <person name="Chen H.Y."/>
            <person name="Chen S.E."/>
            <person name="Zhou L.G."/>
            <person name="Ni X.B."/>
            <person name="Tian J.H."/>
            <person name="Sheng Y."/>
            <person name="Liu T."/>
            <person name="Pan Y.S."/>
            <person name="Xia L.Y."/>
            <person name="Li J."/>
            <person name="Zhao F."/>
            <person name="Cao W.C."/>
        </authorList>
    </citation>
    <scope>NUCLEOTIDE SEQUENCE [LARGE SCALE GENOMIC DNA]</scope>
    <source>
        <strain evidence="1">Iper-2018</strain>
    </source>
</reference>
<evidence type="ECO:0000313" key="1">
    <source>
        <dbReference type="EMBL" id="KAG0430093.1"/>
    </source>
</evidence>
<accession>A0AC60QBH8</accession>
<dbReference type="EMBL" id="JABSTQ010009354">
    <property type="protein sequence ID" value="KAG0430093.1"/>
    <property type="molecule type" value="Genomic_DNA"/>
</dbReference>
<evidence type="ECO:0000313" key="2">
    <source>
        <dbReference type="Proteomes" id="UP000805193"/>
    </source>
</evidence>
<protein>
    <submittedName>
        <fullName evidence="1">Uncharacterized protein</fullName>
    </submittedName>
</protein>
<dbReference type="Proteomes" id="UP000805193">
    <property type="component" value="Unassembled WGS sequence"/>
</dbReference>
<organism evidence="1 2">
    <name type="scientific">Ixodes persulcatus</name>
    <name type="common">Taiga tick</name>
    <dbReference type="NCBI Taxonomy" id="34615"/>
    <lineage>
        <taxon>Eukaryota</taxon>
        <taxon>Metazoa</taxon>
        <taxon>Ecdysozoa</taxon>
        <taxon>Arthropoda</taxon>
        <taxon>Chelicerata</taxon>
        <taxon>Arachnida</taxon>
        <taxon>Acari</taxon>
        <taxon>Parasitiformes</taxon>
        <taxon>Ixodida</taxon>
        <taxon>Ixodoidea</taxon>
        <taxon>Ixodidae</taxon>
        <taxon>Ixodinae</taxon>
        <taxon>Ixodes</taxon>
    </lineage>
</organism>
<proteinExistence type="predicted"/>
<sequence length="426" mass="47889">MDAAEVTLRSDLSKPTRYGKSRRQQESIIEVTLVADGTELNYEMEGMNNAWGSDHFQIVIEVARRRKASKTKKQSHTIISDKFRRLLKDENGNLGPNNLAADLEATMKAVADEEGHDRSTYPVMQIDEEDSSAITVVLEDHSFEKRQTKYSVFGRGYKGKQLELRFAGVPLPAKAKIKTLGVNFGYDANLVDTWLKEFLVKWKKELSLDFLGSVSRKKSLSLCRGVHGTSSTLPMPIGYKPVPKNHNAQRHQNGREHFSLQHIKQVGELLSHEKTTVAYADAAVTRRDWAVYGVFRRQEHQEWRKGASCSGSKEITSDMAEFRESLAALKTYDKAERKTRNLVICTDAQVVLGDLKRLKPTAGPTVAYIFDKALALYRAYGTRVSIKWAPRHEDIPGNSMAHAAAQRDMRILASPFTSSDSVVSDE</sequence>
<name>A0AC60QBH8_IXOPE</name>
<comment type="caution">
    <text evidence="1">The sequence shown here is derived from an EMBL/GenBank/DDBJ whole genome shotgun (WGS) entry which is preliminary data.</text>
</comment>
<gene>
    <name evidence="1" type="ORF">HPB47_023007</name>
</gene>
<keyword evidence="2" id="KW-1185">Reference proteome</keyword>